<dbReference type="EMBL" id="PNIL01000038">
    <property type="protein sequence ID" value="PMP67697.1"/>
    <property type="molecule type" value="Genomic_DNA"/>
</dbReference>
<dbReference type="GO" id="GO:0098552">
    <property type="term" value="C:side of membrane"/>
    <property type="evidence" value="ECO:0007669"/>
    <property type="project" value="UniProtKB-ARBA"/>
</dbReference>
<dbReference type="PANTHER" id="PTHR43327:SF10">
    <property type="entry name" value="STOMATIN-LIKE PROTEIN 2, MITOCHONDRIAL"/>
    <property type="match status" value="1"/>
</dbReference>
<dbReference type="Proteomes" id="UP000237040">
    <property type="component" value="Unassembled WGS sequence"/>
</dbReference>
<keyword evidence="6" id="KW-0472">Membrane</keyword>
<dbReference type="InterPro" id="IPR036013">
    <property type="entry name" value="Band_7/SPFH_dom_sf"/>
</dbReference>
<comment type="caution">
    <text evidence="8">The sequence shown here is derived from an EMBL/GenBank/DDBJ whole genome shotgun (WGS) entry which is preliminary data.</text>
</comment>
<dbReference type="SMART" id="SM00244">
    <property type="entry name" value="PHB"/>
    <property type="match status" value="1"/>
</dbReference>
<name>A0A2J6WEV2_9BACT</name>
<reference evidence="8 9" key="1">
    <citation type="submission" date="2018-01" db="EMBL/GenBank/DDBJ databases">
        <title>Metagenomic assembled genomes from two thermal pools in the Uzon Caldera, Kamchatka, Russia.</title>
        <authorList>
            <person name="Wilkins L."/>
            <person name="Ettinger C."/>
        </authorList>
    </citation>
    <scope>NUCLEOTIDE SEQUENCE [LARGE SCALE GENOMIC DNA]</scope>
    <source>
        <strain evidence="8">ZAV-07</strain>
    </source>
</reference>
<sequence>MLQLILYLVLILVVIAIALRSVIVVRQATAAVVERLGQYSRTLKPGLHVLIPFIESVRKIVDLREQVWDYPPQEIITKDNVVVKIDNVIYYMVTDPVKVVYEVQDVDQAILKLTQTAIRNVCGNLTLDELLTSREKINETLRQDLDIATDPWGIKVTRVEIKTIMPPPEIQEAMTKQMKAERDKRATILEAEGIKQAAILKAEGERQAKILTAEGERQAQILRAEGEAQALLTVAKAKGDAAEVYFQGIHKGNPTKDIIAINYLETLNKIADGKATKIFLPYESSALLGSLGTIKEIFSKEEEKGENEK</sequence>
<organism evidence="8 9">
    <name type="scientific">Caldisericum exile</name>
    <dbReference type="NCBI Taxonomy" id="693075"/>
    <lineage>
        <taxon>Bacteria</taxon>
        <taxon>Pseudomonadati</taxon>
        <taxon>Caldisericota/Cryosericota group</taxon>
        <taxon>Caldisericota</taxon>
        <taxon>Caldisericia</taxon>
        <taxon>Caldisericales</taxon>
        <taxon>Caldisericaceae</taxon>
        <taxon>Caldisericum</taxon>
    </lineage>
</organism>
<accession>A0A2J6WEV2</accession>
<evidence type="ECO:0000256" key="6">
    <source>
        <dbReference type="ARBA" id="ARBA00023136"/>
    </source>
</evidence>
<evidence type="ECO:0000313" key="9">
    <source>
        <dbReference type="Proteomes" id="UP000237040"/>
    </source>
</evidence>
<comment type="similarity">
    <text evidence="2">Belongs to the band 7/mec-2 family.</text>
</comment>
<comment type="subcellular location">
    <subcellularLocation>
        <location evidence="1">Membrane</location>
        <topology evidence="1">Single-pass membrane protein</topology>
    </subcellularLocation>
</comment>
<dbReference type="Gene3D" id="3.30.479.30">
    <property type="entry name" value="Band 7 domain"/>
    <property type="match status" value="1"/>
</dbReference>
<dbReference type="InterPro" id="IPR050710">
    <property type="entry name" value="Band7/mec-2_domain"/>
</dbReference>
<feature type="domain" description="Band 7" evidence="7">
    <location>
        <begin position="20"/>
        <end position="178"/>
    </location>
</feature>
<dbReference type="InterPro" id="IPR018080">
    <property type="entry name" value="Band_7/stomatin-like_CS"/>
</dbReference>
<evidence type="ECO:0000313" key="8">
    <source>
        <dbReference type="EMBL" id="PMP67697.1"/>
    </source>
</evidence>
<evidence type="ECO:0000256" key="5">
    <source>
        <dbReference type="ARBA" id="ARBA00022989"/>
    </source>
</evidence>
<evidence type="ECO:0000256" key="4">
    <source>
        <dbReference type="ARBA" id="ARBA00022692"/>
    </source>
</evidence>
<evidence type="ECO:0000256" key="1">
    <source>
        <dbReference type="ARBA" id="ARBA00004167"/>
    </source>
</evidence>
<dbReference type="FunFam" id="3.30.479.30:FF:000004">
    <property type="entry name" value="Putative membrane protease family, stomatin"/>
    <property type="match status" value="1"/>
</dbReference>
<keyword evidence="4" id="KW-0812">Transmembrane</keyword>
<keyword evidence="5" id="KW-1133">Transmembrane helix</keyword>
<evidence type="ECO:0000256" key="2">
    <source>
        <dbReference type="ARBA" id="ARBA00008164"/>
    </source>
</evidence>
<dbReference type="SUPFAM" id="SSF117892">
    <property type="entry name" value="Band 7/SPFH domain"/>
    <property type="match status" value="1"/>
</dbReference>
<evidence type="ECO:0000259" key="7">
    <source>
        <dbReference type="SMART" id="SM00244"/>
    </source>
</evidence>
<dbReference type="RefSeq" id="WP_424587038.1">
    <property type="nucleotide sequence ID" value="NZ_JBNAUB010000038.1"/>
</dbReference>
<dbReference type="InterPro" id="IPR001107">
    <property type="entry name" value="Band_7"/>
</dbReference>
<dbReference type="InterPro" id="IPR001972">
    <property type="entry name" value="Stomatin_HflK_fam"/>
</dbReference>
<evidence type="ECO:0000256" key="3">
    <source>
        <dbReference type="ARBA" id="ARBA00017055"/>
    </source>
</evidence>
<dbReference type="Pfam" id="PF01145">
    <property type="entry name" value="Band_7"/>
    <property type="match status" value="1"/>
</dbReference>
<gene>
    <name evidence="8" type="ORF">C0189_02640</name>
</gene>
<dbReference type="GO" id="GO:0005886">
    <property type="term" value="C:plasma membrane"/>
    <property type="evidence" value="ECO:0007669"/>
    <property type="project" value="UniProtKB-ARBA"/>
</dbReference>
<proteinExistence type="inferred from homology"/>
<protein>
    <recommendedName>
        <fullName evidence="3">Protein QmcA</fullName>
    </recommendedName>
</protein>
<dbReference type="PROSITE" id="PS01270">
    <property type="entry name" value="BAND_7"/>
    <property type="match status" value="1"/>
</dbReference>
<dbReference type="PRINTS" id="PR00721">
    <property type="entry name" value="STOMATIN"/>
</dbReference>
<dbReference type="AlphaFoldDB" id="A0A2J6WEV2"/>
<dbReference type="PANTHER" id="PTHR43327">
    <property type="entry name" value="STOMATIN-LIKE PROTEIN 2, MITOCHONDRIAL"/>
    <property type="match status" value="1"/>
</dbReference>